<protein>
    <submittedName>
        <fullName evidence="1">Uncharacterized protein</fullName>
    </submittedName>
</protein>
<dbReference type="Proteomes" id="UP000265419">
    <property type="component" value="Unassembled WGS sequence"/>
</dbReference>
<organism evidence="1 2">
    <name type="scientific">Galactobacter valiniphilus</name>
    <dbReference type="NCBI Taxonomy" id="2676122"/>
    <lineage>
        <taxon>Bacteria</taxon>
        <taxon>Bacillati</taxon>
        <taxon>Actinomycetota</taxon>
        <taxon>Actinomycetes</taxon>
        <taxon>Micrococcales</taxon>
        <taxon>Micrococcaceae</taxon>
        <taxon>Galactobacter</taxon>
    </lineage>
</organism>
<dbReference type="RefSeq" id="WP_119423234.1">
    <property type="nucleotide sequence ID" value="NZ_QQXK01000001.1"/>
</dbReference>
<name>A0A399JHX0_9MICC</name>
<reference evidence="1 2" key="1">
    <citation type="submission" date="2018-07" db="EMBL/GenBank/DDBJ databases">
        <title>Arthrobacter sp. nov., isolated from raw cow's milk with high bacterial count.</title>
        <authorList>
            <person name="Hahne J."/>
            <person name="Isele D."/>
            <person name="Lipski A."/>
        </authorList>
    </citation>
    <scope>NUCLEOTIDE SEQUENCE [LARGE SCALE GENOMIC DNA]</scope>
    <source>
        <strain evidence="1 2">JZ R-35</strain>
    </source>
</reference>
<dbReference type="AlphaFoldDB" id="A0A399JHX0"/>
<accession>A0A399JHX0</accession>
<evidence type="ECO:0000313" key="2">
    <source>
        <dbReference type="Proteomes" id="UP000265419"/>
    </source>
</evidence>
<sequence>MEGQSEAGRLDPGDSIPVQCGVDIDLDALRGADVIGELEARGVGLNRYARDLLTRSQVTTTETRRMRVRLFTAAQLGARNGGTWAQLLAAGQRLGLDLVPLAAAPVLRLALMGQADADTLLAFMAPERP</sequence>
<gene>
    <name evidence="1" type="ORF">DWB68_00850</name>
</gene>
<comment type="caution">
    <text evidence="1">The sequence shown here is derived from an EMBL/GenBank/DDBJ whole genome shotgun (WGS) entry which is preliminary data.</text>
</comment>
<dbReference type="EMBL" id="QQXK01000001">
    <property type="protein sequence ID" value="RII43809.1"/>
    <property type="molecule type" value="Genomic_DNA"/>
</dbReference>
<keyword evidence="2" id="KW-1185">Reference proteome</keyword>
<evidence type="ECO:0000313" key="1">
    <source>
        <dbReference type="EMBL" id="RII43809.1"/>
    </source>
</evidence>
<proteinExistence type="predicted"/>